<dbReference type="PROSITE" id="PS51192">
    <property type="entry name" value="HELICASE_ATP_BIND_1"/>
    <property type="match status" value="1"/>
</dbReference>
<feature type="domain" description="Helicase ATP-binding" evidence="5">
    <location>
        <begin position="51"/>
        <end position="215"/>
    </location>
</feature>
<sequence length="859" mass="96532">MYTPWNQTLICHLNSNLLINYCLLLRQNKTPVNFNPYDIDLPITEVIDDVKSHLKNGNTLIVNAPPGAGKSTLLPLALMEQEWLKGQKIIMLEPRRLAARTIAMRMADLIGEKVGKRIGYRIRFDNCVSDNTQLEVVTEGILTRMLQSDNALEGVGLVIFDEFHERSLFADVALALTREAQQVLRSDLRLMIMSATLDMPQLTKLLDSTFVVSQGRQYPVEIIHEGENDMMMLPELTARVVSKAVNEQDGDVLVFLPGEGEIRSCENLLKRKHPDISIHPLYGQLSPNKQYAAIMPHREGKRKIILATAIAETSLTIEGIKVVVDSGFGRTMKFNPNSGLSRLETIDITLDSADQRAGRAGRLGPGVCYRMWSKATHNRLQEHRTPEIEEADLATLVLEMAQWGVDDIEKLTWLTPPPKGHVSQANELLHELEALKNNRITKHGKAIHQLPCHPRLAHMLLMAQEEGMTALACDIAALLEERDPLGKDAGIDLNSRIDALRRYRKGDIKSKPLGRIDKIAEQYRRILSVDEDNSSVDPFETGLLLVFAFPERIAHAKPGNNAQFKMANGSIAAAGHKDDLAHEAWLAIANVNAREGVGKIFLASPLNPQDLAPMVKTIESVSWDTKRGGFKAQSELRIGSIILQSKPLHDYDETLKINAISEAIKKEGGWLLNFDKEVTQWQNRVLSLRQWDKGHNWPDVSTENLLAINKSWLAPYLNDVKKPEDLKRIDLKTVLQHHLDFELQGLLDQLAPERIKVPSGSSVKLMYRAGGEPPVLAVRLQEVFGLTETPAVNNGKMNVLMHLLSPGFKPVQITNDLSSFWQNAYFEVKKELRIRYSKHHWPDNPLESEAVRGVKRKKN</sequence>
<evidence type="ECO:0000259" key="6">
    <source>
        <dbReference type="PROSITE" id="PS51194"/>
    </source>
</evidence>
<dbReference type="Pfam" id="PF24473">
    <property type="entry name" value="CON_HrpB"/>
    <property type="match status" value="1"/>
</dbReference>
<feature type="domain" description="Helicase C-terminal" evidence="6">
    <location>
        <begin position="232"/>
        <end position="404"/>
    </location>
</feature>
<name>A0ABS1HQT1_9BACT</name>
<protein>
    <submittedName>
        <fullName evidence="7">ATP-dependent helicase HrpB</fullName>
    </submittedName>
</protein>
<gene>
    <name evidence="7" type="primary">hrpB</name>
    <name evidence="7" type="ORF">JIV24_21995</name>
</gene>
<accession>A0ABS1HQT1</accession>
<dbReference type="NCBIfam" id="TIGR01970">
    <property type="entry name" value="DEAH_box_HrpB"/>
    <property type="match status" value="1"/>
</dbReference>
<evidence type="ECO:0000259" key="5">
    <source>
        <dbReference type="PROSITE" id="PS51192"/>
    </source>
</evidence>
<dbReference type="SMART" id="SM00487">
    <property type="entry name" value="DEXDc"/>
    <property type="match status" value="1"/>
</dbReference>
<dbReference type="InterPro" id="IPR010225">
    <property type="entry name" value="HrpB"/>
</dbReference>
<dbReference type="InterPro" id="IPR007502">
    <property type="entry name" value="Helicase-assoc_dom"/>
</dbReference>
<dbReference type="Pfam" id="PF00270">
    <property type="entry name" value="DEAD"/>
    <property type="match status" value="1"/>
</dbReference>
<keyword evidence="1" id="KW-0547">Nucleotide-binding</keyword>
<dbReference type="InterPro" id="IPR001650">
    <property type="entry name" value="Helicase_C-like"/>
</dbReference>
<evidence type="ECO:0000313" key="8">
    <source>
        <dbReference type="Proteomes" id="UP000605676"/>
    </source>
</evidence>
<dbReference type="InterPro" id="IPR013689">
    <property type="entry name" value="RNA_helicase_ATP-dep_HrpB_C"/>
</dbReference>
<dbReference type="PANTHER" id="PTHR43519:SF1">
    <property type="entry name" value="ATP-DEPENDENT RNA HELICASE HRPB"/>
    <property type="match status" value="1"/>
</dbReference>
<dbReference type="PANTHER" id="PTHR43519">
    <property type="entry name" value="ATP-DEPENDENT RNA HELICASE HRPB"/>
    <property type="match status" value="1"/>
</dbReference>
<keyword evidence="8" id="KW-1185">Reference proteome</keyword>
<evidence type="ECO:0000313" key="7">
    <source>
        <dbReference type="EMBL" id="MBK3520019.1"/>
    </source>
</evidence>
<keyword evidence="3 7" id="KW-0347">Helicase</keyword>
<keyword evidence="4" id="KW-0067">ATP-binding</keyword>
<comment type="caution">
    <text evidence="7">The sequence shown here is derived from an EMBL/GenBank/DDBJ whole genome shotgun (WGS) entry which is preliminary data.</text>
</comment>
<dbReference type="SMART" id="SM00847">
    <property type="entry name" value="HA2"/>
    <property type="match status" value="1"/>
</dbReference>
<dbReference type="Pfam" id="PF00271">
    <property type="entry name" value="Helicase_C"/>
    <property type="match status" value="1"/>
</dbReference>
<evidence type="ECO:0000256" key="4">
    <source>
        <dbReference type="ARBA" id="ARBA00022840"/>
    </source>
</evidence>
<evidence type="ECO:0000256" key="1">
    <source>
        <dbReference type="ARBA" id="ARBA00022741"/>
    </source>
</evidence>
<dbReference type="InterPro" id="IPR049614">
    <property type="entry name" value="HrpB_DEXH"/>
</dbReference>
<dbReference type="InterPro" id="IPR011545">
    <property type="entry name" value="DEAD/DEAH_box_helicase_dom"/>
</dbReference>
<dbReference type="Proteomes" id="UP000605676">
    <property type="component" value="Unassembled WGS sequence"/>
</dbReference>
<dbReference type="CDD" id="cd17990">
    <property type="entry name" value="DEXHc_HrpB"/>
    <property type="match status" value="1"/>
</dbReference>
<dbReference type="InterPro" id="IPR027417">
    <property type="entry name" value="P-loop_NTPase"/>
</dbReference>
<organism evidence="7 8">
    <name type="scientific">Carboxylicivirga marina</name>
    <dbReference type="NCBI Taxonomy" id="2800988"/>
    <lineage>
        <taxon>Bacteria</taxon>
        <taxon>Pseudomonadati</taxon>
        <taxon>Bacteroidota</taxon>
        <taxon>Bacteroidia</taxon>
        <taxon>Marinilabiliales</taxon>
        <taxon>Marinilabiliaceae</taxon>
        <taxon>Carboxylicivirga</taxon>
    </lineage>
</organism>
<dbReference type="Gene3D" id="3.40.50.300">
    <property type="entry name" value="P-loop containing nucleotide triphosphate hydrolases"/>
    <property type="match status" value="2"/>
</dbReference>
<dbReference type="CDD" id="cd18791">
    <property type="entry name" value="SF2_C_RHA"/>
    <property type="match status" value="1"/>
</dbReference>
<evidence type="ECO:0000256" key="2">
    <source>
        <dbReference type="ARBA" id="ARBA00022801"/>
    </source>
</evidence>
<dbReference type="InterPro" id="IPR056329">
    <property type="entry name" value="CON_HrpB"/>
</dbReference>
<reference evidence="7 8" key="1">
    <citation type="submission" date="2021-01" db="EMBL/GenBank/DDBJ databases">
        <title>Carboxyliciviraga sp.nov., isolated from coastal sediments.</title>
        <authorList>
            <person name="Lu D."/>
            <person name="Zhang T."/>
        </authorList>
    </citation>
    <scope>NUCLEOTIDE SEQUENCE [LARGE SCALE GENOMIC DNA]</scope>
    <source>
        <strain evidence="7 8">N1Y132</strain>
    </source>
</reference>
<keyword evidence="2" id="KW-0378">Hydrolase</keyword>
<proteinExistence type="predicted"/>
<dbReference type="PIRSF" id="PIRSF005496">
    <property type="entry name" value="ATP_hel_hrpB"/>
    <property type="match status" value="1"/>
</dbReference>
<dbReference type="GO" id="GO:0004386">
    <property type="term" value="F:helicase activity"/>
    <property type="evidence" value="ECO:0007669"/>
    <property type="project" value="UniProtKB-KW"/>
</dbReference>
<dbReference type="InterPro" id="IPR014001">
    <property type="entry name" value="Helicase_ATP-bd"/>
</dbReference>
<dbReference type="EMBL" id="JAENRR010000126">
    <property type="protein sequence ID" value="MBK3520019.1"/>
    <property type="molecule type" value="Genomic_DNA"/>
</dbReference>
<dbReference type="PROSITE" id="PS51194">
    <property type="entry name" value="HELICASE_CTER"/>
    <property type="match status" value="1"/>
</dbReference>
<dbReference type="Gene3D" id="1.20.120.1080">
    <property type="match status" value="1"/>
</dbReference>
<dbReference type="SUPFAM" id="SSF52540">
    <property type="entry name" value="P-loop containing nucleoside triphosphate hydrolases"/>
    <property type="match status" value="2"/>
</dbReference>
<dbReference type="SMART" id="SM00490">
    <property type="entry name" value="HELICc"/>
    <property type="match status" value="1"/>
</dbReference>
<dbReference type="Pfam" id="PF08482">
    <property type="entry name" value="HrpB_C"/>
    <property type="match status" value="1"/>
</dbReference>
<evidence type="ECO:0000256" key="3">
    <source>
        <dbReference type="ARBA" id="ARBA00022806"/>
    </source>
</evidence>